<feature type="region of interest" description="Disordered" evidence="1">
    <location>
        <begin position="212"/>
        <end position="235"/>
    </location>
</feature>
<keyword evidence="3" id="KW-1185">Reference proteome</keyword>
<sequence>MRRDRPQRSLPLIDHLRQIVEEIKGLGESANPRVARRLRRAVRPEIQNLLEAIDALDPVARPRSFFDPTDPRTAGTMAALLLVAQPRYALEGLPAFYGAGVYALYYTGAFPAYAPISGTDHPIYIGKADPVDPSAKLPEAQGTALYQRLREHAESIGMAATTLRLADFECRFLITQSGFQKAAEDSLIRFFRPIWNSETQICFGLGKHGDSAKTRRNKRSPWDTMHPGRPWATSIATDQKPPELIERQISEHFLSNPIYKDFRQILDLFLKDTLQLVAPAVFSSRITTKDEDRAEDD</sequence>
<evidence type="ECO:0000313" key="2">
    <source>
        <dbReference type="EMBL" id="CAB1129413.1"/>
    </source>
</evidence>
<evidence type="ECO:0008006" key="4">
    <source>
        <dbReference type="Google" id="ProtNLM"/>
    </source>
</evidence>
<evidence type="ECO:0000256" key="1">
    <source>
        <dbReference type="SAM" id="MobiDB-lite"/>
    </source>
</evidence>
<dbReference type="Pfam" id="PF09517">
    <property type="entry name" value="RE_Eco29kI"/>
    <property type="match status" value="1"/>
</dbReference>
<gene>
    <name evidence="2" type="ORF">R50_1916</name>
</gene>
<dbReference type="InterPro" id="IPR018575">
    <property type="entry name" value="Restrct_endonuc_II_Eco29kI"/>
</dbReference>
<protein>
    <recommendedName>
        <fullName evidence="4">Eco29kI family restriction endonuclease</fullName>
    </recommendedName>
</protein>
<accession>A0A6F8ZIY4</accession>
<dbReference type="EMBL" id="LR778114">
    <property type="protein sequence ID" value="CAB1129413.1"/>
    <property type="molecule type" value="Genomic_DNA"/>
</dbReference>
<evidence type="ECO:0000313" key="3">
    <source>
        <dbReference type="Proteomes" id="UP000503399"/>
    </source>
</evidence>
<reference evidence="2 3" key="1">
    <citation type="submission" date="2020-02" db="EMBL/GenBank/DDBJ databases">
        <authorList>
            <person name="Hogendoorn C."/>
        </authorList>
    </citation>
    <scope>NUCLEOTIDE SEQUENCE [LARGE SCALE GENOMIC DNA]</scope>
    <source>
        <strain evidence="2">R501</strain>
    </source>
</reference>
<dbReference type="KEGG" id="hfv:R50_1916"/>
<proteinExistence type="predicted"/>
<dbReference type="Proteomes" id="UP000503399">
    <property type="component" value="Chromosome"/>
</dbReference>
<dbReference type="REBASE" id="390312">
    <property type="entry name" value="FbaR501ORF1918P"/>
</dbReference>
<dbReference type="AlphaFoldDB" id="A0A6F8ZIY4"/>
<name>A0A6F8ZIY4_9FIRM</name>
<organism evidence="2 3">
    <name type="scientific">Candidatus Hydrogenisulfobacillus filiaventi</name>
    <dbReference type="NCBI Taxonomy" id="2707344"/>
    <lineage>
        <taxon>Bacteria</taxon>
        <taxon>Bacillati</taxon>
        <taxon>Bacillota</taxon>
        <taxon>Clostridia</taxon>
        <taxon>Eubacteriales</taxon>
        <taxon>Clostridiales Family XVII. Incertae Sedis</taxon>
        <taxon>Candidatus Hydrogenisulfobacillus</taxon>
    </lineage>
</organism>